<gene>
    <name evidence="1" type="ORF">H2198_002183</name>
</gene>
<dbReference type="Proteomes" id="UP001172386">
    <property type="component" value="Unassembled WGS sequence"/>
</dbReference>
<protein>
    <submittedName>
        <fullName evidence="1">Uncharacterized protein</fullName>
    </submittedName>
</protein>
<proteinExistence type="predicted"/>
<accession>A0ACC3AFA8</accession>
<reference evidence="1" key="1">
    <citation type="submission" date="2022-10" db="EMBL/GenBank/DDBJ databases">
        <title>Culturing micro-colonial fungi from biological soil crusts in the Mojave desert and describing Neophaeococcomyces mojavensis, and introducing the new genera and species Taxawa tesnikishii.</title>
        <authorList>
            <person name="Kurbessoian T."/>
            <person name="Stajich J.E."/>
        </authorList>
    </citation>
    <scope>NUCLEOTIDE SEQUENCE</scope>
    <source>
        <strain evidence="1">JES_112</strain>
    </source>
</reference>
<sequence>MRFFATVAALALAASVSAQNSTSAPSSASSTTASLSPQQTCLAKCESSDICCQAACVNVPCPSQLQANATTECAGHCVQGNGSYSETQQYAACQASCVSSYFLSSTTAAAAATGSSGSATFGATATSSGARSSGTGSSSGTQSGSASSASSTGNSAPETRAAIAGAGLLGLIIAGLAL</sequence>
<evidence type="ECO:0000313" key="2">
    <source>
        <dbReference type="Proteomes" id="UP001172386"/>
    </source>
</evidence>
<name>A0ACC3AFA8_9EURO</name>
<evidence type="ECO:0000313" key="1">
    <source>
        <dbReference type="EMBL" id="KAJ9661024.1"/>
    </source>
</evidence>
<organism evidence="1 2">
    <name type="scientific">Neophaeococcomyces mojaviensis</name>
    <dbReference type="NCBI Taxonomy" id="3383035"/>
    <lineage>
        <taxon>Eukaryota</taxon>
        <taxon>Fungi</taxon>
        <taxon>Dikarya</taxon>
        <taxon>Ascomycota</taxon>
        <taxon>Pezizomycotina</taxon>
        <taxon>Eurotiomycetes</taxon>
        <taxon>Chaetothyriomycetidae</taxon>
        <taxon>Chaetothyriales</taxon>
        <taxon>Chaetothyriales incertae sedis</taxon>
        <taxon>Neophaeococcomyces</taxon>
    </lineage>
</organism>
<dbReference type="EMBL" id="JAPDRQ010000026">
    <property type="protein sequence ID" value="KAJ9661024.1"/>
    <property type="molecule type" value="Genomic_DNA"/>
</dbReference>
<keyword evidence="2" id="KW-1185">Reference proteome</keyword>
<comment type="caution">
    <text evidence="1">The sequence shown here is derived from an EMBL/GenBank/DDBJ whole genome shotgun (WGS) entry which is preliminary data.</text>
</comment>